<dbReference type="InterPro" id="IPR052035">
    <property type="entry name" value="ZnF_BED_domain_contain"/>
</dbReference>
<dbReference type="PANTHER" id="PTHR46481">
    <property type="entry name" value="ZINC FINGER BED DOMAIN-CONTAINING PROTEIN 4"/>
    <property type="match status" value="1"/>
</dbReference>
<evidence type="ECO:0000256" key="6">
    <source>
        <dbReference type="SAM" id="MobiDB-lite"/>
    </source>
</evidence>
<evidence type="ECO:0000313" key="7">
    <source>
        <dbReference type="EMBL" id="PZC78623.1"/>
    </source>
</evidence>
<evidence type="ECO:0000256" key="5">
    <source>
        <dbReference type="ARBA" id="ARBA00023242"/>
    </source>
</evidence>
<protein>
    <submittedName>
        <fullName evidence="7">Uncharacterized protein</fullName>
    </submittedName>
</protein>
<name>A0A2W1C387_HELAM</name>
<organism evidence="7 8">
    <name type="scientific">Helicoverpa armigera</name>
    <name type="common">Cotton bollworm</name>
    <name type="synonym">Heliothis armigera</name>
    <dbReference type="NCBI Taxonomy" id="29058"/>
    <lineage>
        <taxon>Eukaryota</taxon>
        <taxon>Metazoa</taxon>
        <taxon>Ecdysozoa</taxon>
        <taxon>Arthropoda</taxon>
        <taxon>Hexapoda</taxon>
        <taxon>Insecta</taxon>
        <taxon>Pterygota</taxon>
        <taxon>Neoptera</taxon>
        <taxon>Endopterygota</taxon>
        <taxon>Lepidoptera</taxon>
        <taxon>Glossata</taxon>
        <taxon>Ditrysia</taxon>
        <taxon>Noctuoidea</taxon>
        <taxon>Noctuidae</taxon>
        <taxon>Heliothinae</taxon>
        <taxon>Helicoverpa</taxon>
    </lineage>
</organism>
<dbReference type="SUPFAM" id="SSF53098">
    <property type="entry name" value="Ribonuclease H-like"/>
    <property type="match status" value="1"/>
</dbReference>
<accession>A0A2W1C387</accession>
<dbReference type="GO" id="GO:0005634">
    <property type="term" value="C:nucleus"/>
    <property type="evidence" value="ECO:0007669"/>
    <property type="project" value="UniProtKB-SubCell"/>
</dbReference>
<evidence type="ECO:0000256" key="1">
    <source>
        <dbReference type="ARBA" id="ARBA00004123"/>
    </source>
</evidence>
<proteinExistence type="predicted"/>
<keyword evidence="2" id="KW-0479">Metal-binding</keyword>
<dbReference type="PANTHER" id="PTHR46481:SF10">
    <property type="entry name" value="ZINC FINGER BED DOMAIN-CONTAINING PROTEIN 39"/>
    <property type="match status" value="1"/>
</dbReference>
<keyword evidence="5" id="KW-0539">Nucleus</keyword>
<evidence type="ECO:0000313" key="8">
    <source>
        <dbReference type="Proteomes" id="UP000249218"/>
    </source>
</evidence>
<evidence type="ECO:0000256" key="4">
    <source>
        <dbReference type="ARBA" id="ARBA00022833"/>
    </source>
</evidence>
<gene>
    <name evidence="7" type="primary">HaOG202000</name>
    <name evidence="7" type="ORF">B5X24_HaOG202000</name>
</gene>
<keyword evidence="3" id="KW-0863">Zinc-finger</keyword>
<dbReference type="AlphaFoldDB" id="A0A2W1C387"/>
<keyword evidence="8" id="KW-1185">Reference proteome</keyword>
<dbReference type="Gene3D" id="1.10.10.1070">
    <property type="entry name" value="Zinc finger, BED domain-containing"/>
    <property type="match status" value="1"/>
</dbReference>
<dbReference type="EMBL" id="KZ149899">
    <property type="protein sequence ID" value="PZC78623.1"/>
    <property type="molecule type" value="Genomic_DNA"/>
</dbReference>
<reference evidence="7 8" key="1">
    <citation type="journal article" date="2017" name="BMC Biol.">
        <title>Genomic innovations, transcriptional plasticity and gene loss underlying the evolution and divergence of two highly polyphagous and invasive Helicoverpa pest species.</title>
        <authorList>
            <person name="Pearce S.L."/>
            <person name="Clarke D.F."/>
            <person name="East P.D."/>
            <person name="Elfekih S."/>
            <person name="Gordon K.H."/>
            <person name="Jermiin L.S."/>
            <person name="McGaughran A."/>
            <person name="Oakeshott J.G."/>
            <person name="Papanikolaou A."/>
            <person name="Perera O.P."/>
            <person name="Rane R.V."/>
            <person name="Richards S."/>
            <person name="Tay W.T."/>
            <person name="Walsh T.K."/>
            <person name="Anderson A."/>
            <person name="Anderson C.J."/>
            <person name="Asgari S."/>
            <person name="Board P.G."/>
            <person name="Bretschneider A."/>
            <person name="Campbell P.M."/>
            <person name="Chertemps T."/>
            <person name="Christeller J.T."/>
            <person name="Coppin C.W."/>
            <person name="Downes S.J."/>
            <person name="Duan G."/>
            <person name="Farnsworth C.A."/>
            <person name="Good R.T."/>
            <person name="Han L.B."/>
            <person name="Han Y.C."/>
            <person name="Hatje K."/>
            <person name="Horne I."/>
            <person name="Huang Y.P."/>
            <person name="Hughes D.S."/>
            <person name="Jacquin-Joly E."/>
            <person name="James W."/>
            <person name="Jhangiani S."/>
            <person name="Kollmar M."/>
            <person name="Kuwar S.S."/>
            <person name="Li S."/>
            <person name="Liu N.Y."/>
            <person name="Maibeche M.T."/>
            <person name="Miller J.R."/>
            <person name="Montagne N."/>
            <person name="Perry T."/>
            <person name="Qu J."/>
            <person name="Song S.V."/>
            <person name="Sutton G.G."/>
            <person name="Vogel H."/>
            <person name="Walenz B.P."/>
            <person name="Xu W."/>
            <person name="Zhang H.J."/>
            <person name="Zou Z."/>
            <person name="Batterham P."/>
            <person name="Edwards O.R."/>
            <person name="Feyereisen R."/>
            <person name="Gibbs R.A."/>
            <person name="Heckel D.G."/>
            <person name="McGrath A."/>
            <person name="Robin C."/>
            <person name="Scherer S.E."/>
            <person name="Worley K.C."/>
            <person name="Wu Y.D."/>
        </authorList>
    </citation>
    <scope>NUCLEOTIDE SEQUENCE [LARGE SCALE GENOMIC DNA]</scope>
    <source>
        <strain evidence="7">Harm_GR_Male_#8</strain>
        <tissue evidence="7">Whole organism</tissue>
    </source>
</reference>
<dbReference type="OrthoDB" id="7479860at2759"/>
<evidence type="ECO:0000256" key="2">
    <source>
        <dbReference type="ARBA" id="ARBA00022723"/>
    </source>
</evidence>
<feature type="region of interest" description="Disordered" evidence="6">
    <location>
        <begin position="1"/>
        <end position="29"/>
    </location>
</feature>
<dbReference type="Proteomes" id="UP000249218">
    <property type="component" value="Unassembled WGS sequence"/>
</dbReference>
<dbReference type="InterPro" id="IPR012337">
    <property type="entry name" value="RNaseH-like_sf"/>
</dbReference>
<dbReference type="GO" id="GO:0008270">
    <property type="term" value="F:zinc ion binding"/>
    <property type="evidence" value="ECO:0007669"/>
    <property type="project" value="UniProtKB-KW"/>
</dbReference>
<comment type="subcellular location">
    <subcellularLocation>
        <location evidence="1">Nucleus</location>
    </subcellularLocation>
</comment>
<sequence>MSSNVSDSTTQAGDADGATPAKRPMTNSDLTTLQKYANSNKKLVRMICQDLHSYDIVNCTGFRNFLIDCMPNYTLPSSQDVLGKLIPKEYIKEKKKMKEILKSVDALAVSIEVWRSINGQAGHATMWSLTIHFIHQEKYVSQNLFTFEQKINIDRGLDFCSCEIAKEIIEALIDWDIQNKFVCFVIQKVHTKKMNLQLVVTKLLKIPHVYCAASALNQVVQDGLHYIYITKEFQNRYQLLKFRRNSEYVFFWHQ</sequence>
<keyword evidence="4" id="KW-0862">Zinc</keyword>
<dbReference type="SUPFAM" id="SSF140996">
    <property type="entry name" value="Hermes dimerisation domain"/>
    <property type="match status" value="1"/>
</dbReference>
<evidence type="ECO:0000256" key="3">
    <source>
        <dbReference type="ARBA" id="ARBA00022771"/>
    </source>
</evidence>
<feature type="compositionally biased region" description="Polar residues" evidence="6">
    <location>
        <begin position="1"/>
        <end position="12"/>
    </location>
</feature>